<reference evidence="2 3" key="1">
    <citation type="journal article" date="2019" name="Sci. Rep.">
        <title>A high-quality genome of Eragrostis curvula grass provides insights into Poaceae evolution and supports new strategies to enhance forage quality.</title>
        <authorList>
            <person name="Carballo J."/>
            <person name="Santos B.A.C.M."/>
            <person name="Zappacosta D."/>
            <person name="Garbus I."/>
            <person name="Selva J.P."/>
            <person name="Gallo C.A."/>
            <person name="Diaz A."/>
            <person name="Albertini E."/>
            <person name="Caccamo M."/>
            <person name="Echenique V."/>
        </authorList>
    </citation>
    <scope>NUCLEOTIDE SEQUENCE [LARGE SCALE GENOMIC DNA]</scope>
    <source>
        <strain evidence="3">cv. Victoria</strain>
        <tissue evidence="2">Leaf</tissue>
    </source>
</reference>
<dbReference type="EMBL" id="RWGY01000993">
    <property type="protein sequence ID" value="TVT97497.1"/>
    <property type="molecule type" value="Genomic_DNA"/>
</dbReference>
<feature type="non-terminal residue" evidence="2">
    <location>
        <position position="1"/>
    </location>
</feature>
<dbReference type="Proteomes" id="UP000324897">
    <property type="component" value="Unassembled WGS sequence"/>
</dbReference>
<evidence type="ECO:0000256" key="1">
    <source>
        <dbReference type="SAM" id="MobiDB-lite"/>
    </source>
</evidence>
<dbReference type="Gramene" id="TVT97497">
    <property type="protein sequence ID" value="TVT97497"/>
    <property type="gene ID" value="EJB05_57262"/>
</dbReference>
<gene>
    <name evidence="2" type="ORF">EJB05_57262</name>
</gene>
<keyword evidence="3" id="KW-1185">Reference proteome</keyword>
<organism evidence="2 3">
    <name type="scientific">Eragrostis curvula</name>
    <name type="common">weeping love grass</name>
    <dbReference type="NCBI Taxonomy" id="38414"/>
    <lineage>
        <taxon>Eukaryota</taxon>
        <taxon>Viridiplantae</taxon>
        <taxon>Streptophyta</taxon>
        <taxon>Embryophyta</taxon>
        <taxon>Tracheophyta</taxon>
        <taxon>Spermatophyta</taxon>
        <taxon>Magnoliopsida</taxon>
        <taxon>Liliopsida</taxon>
        <taxon>Poales</taxon>
        <taxon>Poaceae</taxon>
        <taxon>PACMAD clade</taxon>
        <taxon>Chloridoideae</taxon>
        <taxon>Eragrostideae</taxon>
        <taxon>Eragrostidinae</taxon>
        <taxon>Eragrostis</taxon>
    </lineage>
</organism>
<evidence type="ECO:0000313" key="3">
    <source>
        <dbReference type="Proteomes" id="UP000324897"/>
    </source>
</evidence>
<feature type="compositionally biased region" description="Basic and acidic residues" evidence="1">
    <location>
        <begin position="26"/>
        <end position="35"/>
    </location>
</feature>
<feature type="region of interest" description="Disordered" evidence="1">
    <location>
        <begin position="1"/>
        <end position="42"/>
    </location>
</feature>
<protein>
    <submittedName>
        <fullName evidence="2">Uncharacterized protein</fullName>
    </submittedName>
</protein>
<dbReference type="AlphaFoldDB" id="A0A5J9SDY2"/>
<sequence length="64" mass="6976">MASADDVEDPQPAPSITPLIGVEQPDGLKEEEGARRSPAAGSETLISQHIWPLKDHVFVKTLWL</sequence>
<accession>A0A5J9SDY2</accession>
<evidence type="ECO:0000313" key="2">
    <source>
        <dbReference type="EMBL" id="TVT97497.1"/>
    </source>
</evidence>
<name>A0A5J9SDY2_9POAL</name>
<comment type="caution">
    <text evidence="2">The sequence shown here is derived from an EMBL/GenBank/DDBJ whole genome shotgun (WGS) entry which is preliminary data.</text>
</comment>
<proteinExistence type="predicted"/>